<feature type="transmembrane region" description="Helical" evidence="16">
    <location>
        <begin position="42"/>
        <end position="61"/>
    </location>
</feature>
<accession>A0AA38IJ11</accession>
<dbReference type="Proteomes" id="UP001168821">
    <property type="component" value="Unassembled WGS sequence"/>
</dbReference>
<evidence type="ECO:0000256" key="4">
    <source>
        <dbReference type="ARBA" id="ARBA00022692"/>
    </source>
</evidence>
<dbReference type="PANTHER" id="PTHR24238">
    <property type="entry name" value="G-PROTEIN COUPLED RECEPTOR"/>
    <property type="match status" value="1"/>
</dbReference>
<name>A0AA38IJ11_9CUCU</name>
<keyword evidence="12 14" id="KW-0807">Transducer</keyword>
<dbReference type="InterPro" id="IPR009126">
    <property type="entry name" value="Cholcskin_rcpt"/>
</dbReference>
<keyword evidence="11" id="KW-0325">Glycoprotein</keyword>
<evidence type="ECO:0000256" key="10">
    <source>
        <dbReference type="ARBA" id="ARBA00023170"/>
    </source>
</evidence>
<evidence type="ECO:0000256" key="8">
    <source>
        <dbReference type="ARBA" id="ARBA00023139"/>
    </source>
</evidence>
<evidence type="ECO:0000256" key="12">
    <source>
        <dbReference type="ARBA" id="ARBA00023224"/>
    </source>
</evidence>
<feature type="chain" id="PRO_5041432552" description="G-protein coupled receptors family 1 profile domain-containing protein" evidence="17">
    <location>
        <begin position="19"/>
        <end position="347"/>
    </location>
</feature>
<keyword evidence="6 14" id="KW-0297">G-protein coupled receptor</keyword>
<evidence type="ECO:0000256" key="9">
    <source>
        <dbReference type="ARBA" id="ARBA00023157"/>
    </source>
</evidence>
<evidence type="ECO:0000256" key="17">
    <source>
        <dbReference type="SAM" id="SignalP"/>
    </source>
</evidence>
<comment type="caution">
    <text evidence="19">The sequence shown here is derived from an EMBL/GenBank/DDBJ whole genome shotgun (WGS) entry which is preliminary data.</text>
</comment>
<keyword evidence="3" id="KW-1003">Cell membrane</keyword>
<organism evidence="19 20">
    <name type="scientific">Zophobas morio</name>
    <dbReference type="NCBI Taxonomy" id="2755281"/>
    <lineage>
        <taxon>Eukaryota</taxon>
        <taxon>Metazoa</taxon>
        <taxon>Ecdysozoa</taxon>
        <taxon>Arthropoda</taxon>
        <taxon>Hexapoda</taxon>
        <taxon>Insecta</taxon>
        <taxon>Pterygota</taxon>
        <taxon>Neoptera</taxon>
        <taxon>Endopterygota</taxon>
        <taxon>Coleoptera</taxon>
        <taxon>Polyphaga</taxon>
        <taxon>Cucujiformia</taxon>
        <taxon>Tenebrionidae</taxon>
        <taxon>Zophobas</taxon>
    </lineage>
</organism>
<keyword evidence="5 16" id="KW-1133">Transmembrane helix</keyword>
<evidence type="ECO:0000259" key="18">
    <source>
        <dbReference type="PROSITE" id="PS50262"/>
    </source>
</evidence>
<dbReference type="InterPro" id="IPR000276">
    <property type="entry name" value="GPCR_Rhodpsn"/>
</dbReference>
<evidence type="ECO:0000313" key="20">
    <source>
        <dbReference type="Proteomes" id="UP001168821"/>
    </source>
</evidence>
<dbReference type="PROSITE" id="PS50262">
    <property type="entry name" value="G_PROTEIN_RECEP_F1_2"/>
    <property type="match status" value="1"/>
</dbReference>
<feature type="transmembrane region" description="Helical" evidence="16">
    <location>
        <begin position="280"/>
        <end position="301"/>
    </location>
</feature>
<keyword evidence="9" id="KW-1015">Disulfide bond</keyword>
<evidence type="ECO:0000256" key="11">
    <source>
        <dbReference type="ARBA" id="ARBA00023180"/>
    </source>
</evidence>
<evidence type="ECO:0000256" key="13">
    <source>
        <dbReference type="ARBA" id="ARBA00023288"/>
    </source>
</evidence>
<keyword evidence="7 16" id="KW-0472">Membrane</keyword>
<evidence type="ECO:0000256" key="5">
    <source>
        <dbReference type="ARBA" id="ARBA00022989"/>
    </source>
</evidence>
<evidence type="ECO:0000313" key="19">
    <source>
        <dbReference type="EMBL" id="KAJ3657720.1"/>
    </source>
</evidence>
<evidence type="ECO:0000256" key="7">
    <source>
        <dbReference type="ARBA" id="ARBA00023136"/>
    </source>
</evidence>
<comment type="similarity">
    <text evidence="2 14">Belongs to the G-protein coupled receptor 1 family.</text>
</comment>
<evidence type="ECO:0000256" key="2">
    <source>
        <dbReference type="ARBA" id="ARBA00010663"/>
    </source>
</evidence>
<keyword evidence="10 14" id="KW-0675">Receptor</keyword>
<feature type="signal peptide" evidence="17">
    <location>
        <begin position="1"/>
        <end position="18"/>
    </location>
</feature>
<dbReference type="PANTHER" id="PTHR24238:SF75">
    <property type="entry name" value="CHOLECYSTOKININ-LIKE RECEPTOR AT 17D1-RELATED"/>
    <property type="match status" value="1"/>
</dbReference>
<dbReference type="Pfam" id="PF00001">
    <property type="entry name" value="7tm_1"/>
    <property type="match status" value="1"/>
</dbReference>
<evidence type="ECO:0000256" key="16">
    <source>
        <dbReference type="SAM" id="Phobius"/>
    </source>
</evidence>
<dbReference type="PRINTS" id="PR01822">
    <property type="entry name" value="CCYSTOKININR"/>
</dbReference>
<feature type="transmembrane region" description="Helical" evidence="16">
    <location>
        <begin position="82"/>
        <end position="103"/>
    </location>
</feature>
<evidence type="ECO:0000256" key="3">
    <source>
        <dbReference type="ARBA" id="ARBA00022475"/>
    </source>
</evidence>
<proteinExistence type="inferred from homology"/>
<feature type="region of interest" description="Disordered" evidence="15">
    <location>
        <begin position="204"/>
        <end position="224"/>
    </location>
</feature>
<feature type="domain" description="G-protein coupled receptors family 1 profile" evidence="18">
    <location>
        <begin position="1"/>
        <end position="298"/>
    </location>
</feature>
<reference evidence="19" key="1">
    <citation type="journal article" date="2023" name="G3 (Bethesda)">
        <title>Whole genome assemblies of Zophobas morio and Tenebrio molitor.</title>
        <authorList>
            <person name="Kaur S."/>
            <person name="Stinson S.A."/>
            <person name="diCenzo G.C."/>
        </authorList>
    </citation>
    <scope>NUCLEOTIDE SEQUENCE</scope>
    <source>
        <strain evidence="19">QUZm001</strain>
    </source>
</reference>
<dbReference type="GO" id="GO:0008188">
    <property type="term" value="F:neuropeptide receptor activity"/>
    <property type="evidence" value="ECO:0007669"/>
    <property type="project" value="TreeGrafter"/>
</dbReference>
<feature type="transmembrane region" description="Helical" evidence="16">
    <location>
        <begin position="131"/>
        <end position="152"/>
    </location>
</feature>
<dbReference type="SUPFAM" id="SSF81321">
    <property type="entry name" value="Family A G protein-coupled receptor-like"/>
    <property type="match status" value="1"/>
</dbReference>
<evidence type="ECO:0000256" key="14">
    <source>
        <dbReference type="RuleBase" id="RU000688"/>
    </source>
</evidence>
<dbReference type="AlphaFoldDB" id="A0AA38IJ11"/>
<keyword evidence="8" id="KW-0564">Palmitate</keyword>
<sequence length="347" mass="39194">MAPAALSAHLLLMAVVKAETLLTTTSSFNSNPTNKTLTGLSNFVAACSVSVGVWTLVAISVERYYAICHPLRSLRWQTISHAYKLIVGIWIGSFVCMAPIALLSQLKPTKQGNYKCREDWPSLEYEKAYNLFLDVVLLVIPLLVLGVAYSLITRTLCKGMRTEKTLRDSSNGAVDAYITLHGSTTSRWGSKSRSNSQWRQLRHNWSQDSSSPFGGSQKQMSSGLRRTNAERSLLNKKRVIKMLFAVVLEFFICWTPLYIINTIVLFEPSIIYHNLGYKAITFLQLLAYCSSCCNPITYCFMNCGFRKSFLNLFKCLKKSRNFGVNGSEINMETKWTTRCSENVEFIR</sequence>
<feature type="transmembrane region" description="Helical" evidence="16">
    <location>
        <begin position="239"/>
        <end position="260"/>
    </location>
</feature>
<keyword evidence="4 14" id="KW-0812">Transmembrane</keyword>
<keyword evidence="13" id="KW-0449">Lipoprotein</keyword>
<evidence type="ECO:0000256" key="1">
    <source>
        <dbReference type="ARBA" id="ARBA00004651"/>
    </source>
</evidence>
<gene>
    <name evidence="19" type="ORF">Zmor_009504</name>
</gene>
<dbReference type="InterPro" id="IPR017452">
    <property type="entry name" value="GPCR_Rhodpsn_7TM"/>
</dbReference>
<dbReference type="GO" id="GO:0005886">
    <property type="term" value="C:plasma membrane"/>
    <property type="evidence" value="ECO:0007669"/>
    <property type="project" value="UniProtKB-SubCell"/>
</dbReference>
<evidence type="ECO:0000256" key="15">
    <source>
        <dbReference type="SAM" id="MobiDB-lite"/>
    </source>
</evidence>
<dbReference type="PRINTS" id="PR00237">
    <property type="entry name" value="GPCRRHODOPSN"/>
</dbReference>
<protein>
    <recommendedName>
        <fullName evidence="18">G-protein coupled receptors family 1 profile domain-containing protein</fullName>
    </recommendedName>
</protein>
<comment type="subcellular location">
    <subcellularLocation>
        <location evidence="1">Cell membrane</location>
        <topology evidence="1">Multi-pass membrane protein</topology>
    </subcellularLocation>
</comment>
<keyword evidence="20" id="KW-1185">Reference proteome</keyword>
<keyword evidence="17" id="KW-0732">Signal</keyword>
<dbReference type="EMBL" id="JALNTZ010000003">
    <property type="protein sequence ID" value="KAJ3657720.1"/>
    <property type="molecule type" value="Genomic_DNA"/>
</dbReference>
<dbReference type="PROSITE" id="PS00237">
    <property type="entry name" value="G_PROTEIN_RECEP_F1_1"/>
    <property type="match status" value="1"/>
</dbReference>
<dbReference type="Gene3D" id="1.20.1070.10">
    <property type="entry name" value="Rhodopsin 7-helix transmembrane proteins"/>
    <property type="match status" value="1"/>
</dbReference>
<evidence type="ECO:0000256" key="6">
    <source>
        <dbReference type="ARBA" id="ARBA00023040"/>
    </source>
</evidence>